<evidence type="ECO:0000256" key="1">
    <source>
        <dbReference type="ARBA" id="ARBA00034773"/>
    </source>
</evidence>
<sequence length="129" mass="14676">MIPGLVDTYSLKSHQSCSSFHDILVPMHNNSLRIKINPKRNKEVDTANSSPPVVIPEISVLRSPKHPDDYSLEEEDWLGDKKMVPPHVMVERRVDGKMISSACARNGRMPKGRYMSEVRNSILRIVMTH</sequence>
<comment type="similarity">
    <text evidence="1">Belongs to the senescence regulator S40 family.</text>
</comment>
<reference evidence="4" key="1">
    <citation type="journal article" date="2017" name="Plant J.">
        <title>The pomegranate (Punica granatum L.) genome and the genomics of punicalagin biosynthesis.</title>
        <authorList>
            <person name="Qin G."/>
            <person name="Xu C."/>
            <person name="Ming R."/>
            <person name="Tang H."/>
            <person name="Guyot R."/>
            <person name="Kramer E.M."/>
            <person name="Hu Y."/>
            <person name="Yi X."/>
            <person name="Qi Y."/>
            <person name="Xu X."/>
            <person name="Gao Z."/>
            <person name="Pan H."/>
            <person name="Jian J."/>
            <person name="Tian Y."/>
            <person name="Yue Z."/>
            <person name="Xu Y."/>
        </authorList>
    </citation>
    <scope>NUCLEOTIDE SEQUENCE [LARGE SCALE GENOMIC DNA]</scope>
    <source>
        <strain evidence="4">cv. Dabenzi</strain>
    </source>
</reference>
<evidence type="ECO:0000313" key="5">
    <source>
        <dbReference type="Proteomes" id="UP000233551"/>
    </source>
</evidence>
<gene>
    <name evidence="2" type="ORF">CDL15_Pgr027387</name>
    <name evidence="3" type="ORF">CRG98_038761</name>
</gene>
<evidence type="ECO:0000313" key="2">
    <source>
        <dbReference type="EMBL" id="OWM90900.1"/>
    </source>
</evidence>
<dbReference type="Proteomes" id="UP000197138">
    <property type="component" value="Unassembled WGS sequence"/>
</dbReference>
<evidence type="ECO:0000313" key="3">
    <source>
        <dbReference type="EMBL" id="PKI40854.1"/>
    </source>
</evidence>
<dbReference type="PANTHER" id="PTHR33083:SF49">
    <property type="entry name" value="SENESCENCE REGULATOR"/>
    <property type="match status" value="1"/>
</dbReference>
<organism evidence="2 4">
    <name type="scientific">Punica granatum</name>
    <name type="common">Pomegranate</name>
    <dbReference type="NCBI Taxonomy" id="22663"/>
    <lineage>
        <taxon>Eukaryota</taxon>
        <taxon>Viridiplantae</taxon>
        <taxon>Streptophyta</taxon>
        <taxon>Embryophyta</taxon>
        <taxon>Tracheophyta</taxon>
        <taxon>Spermatophyta</taxon>
        <taxon>Magnoliopsida</taxon>
        <taxon>eudicotyledons</taxon>
        <taxon>Gunneridae</taxon>
        <taxon>Pentapetalae</taxon>
        <taxon>rosids</taxon>
        <taxon>malvids</taxon>
        <taxon>Myrtales</taxon>
        <taxon>Lythraceae</taxon>
        <taxon>Punica</taxon>
    </lineage>
</organism>
<accession>A0A218Y1D8</accession>
<proteinExistence type="inferred from homology"/>
<protein>
    <submittedName>
        <fullName evidence="2">Uncharacterized protein</fullName>
    </submittedName>
</protein>
<comment type="caution">
    <text evidence="2">The sequence shown here is derived from an EMBL/GenBank/DDBJ whole genome shotgun (WGS) entry which is preliminary data.</text>
</comment>
<reference evidence="3 5" key="3">
    <citation type="submission" date="2017-11" db="EMBL/GenBank/DDBJ databases">
        <title>De-novo sequencing of pomegranate (Punica granatum L.) genome.</title>
        <authorList>
            <person name="Akparov Z."/>
            <person name="Amiraslanov A."/>
            <person name="Hajiyeva S."/>
            <person name="Abbasov M."/>
            <person name="Kaur K."/>
            <person name="Hamwieh A."/>
            <person name="Solovyev V."/>
            <person name="Salamov A."/>
            <person name="Braich B."/>
            <person name="Kosarev P."/>
            <person name="Mahmoud A."/>
            <person name="Hajiyev E."/>
            <person name="Babayeva S."/>
            <person name="Izzatullayeva V."/>
            <person name="Mammadov A."/>
            <person name="Mammadov A."/>
            <person name="Sharifova S."/>
            <person name="Ojaghi J."/>
            <person name="Eynullazada K."/>
            <person name="Bayramov B."/>
            <person name="Abdulazimova A."/>
            <person name="Shahmuradov I."/>
        </authorList>
    </citation>
    <scope>NUCLEOTIDE SEQUENCE [LARGE SCALE GENOMIC DNA]</scope>
    <source>
        <strain evidence="3">AG2017</strain>
        <strain evidence="5">cv. AG2017</strain>
        <tissue evidence="3">Leaf</tissue>
    </source>
</reference>
<dbReference type="EMBL" id="MTKT01000527">
    <property type="protein sequence ID" value="OWM90900.1"/>
    <property type="molecule type" value="Genomic_DNA"/>
</dbReference>
<dbReference type="EMBL" id="PGOL01003486">
    <property type="protein sequence ID" value="PKI40854.1"/>
    <property type="molecule type" value="Genomic_DNA"/>
</dbReference>
<dbReference type="InterPro" id="IPR007608">
    <property type="entry name" value="Senescence_reg_S40"/>
</dbReference>
<dbReference type="PANTHER" id="PTHR33083">
    <property type="entry name" value="EXPRESSED PROTEIN"/>
    <property type="match status" value="1"/>
</dbReference>
<keyword evidence="5" id="KW-1185">Reference proteome</keyword>
<evidence type="ECO:0000313" key="4">
    <source>
        <dbReference type="Proteomes" id="UP000197138"/>
    </source>
</evidence>
<reference evidence="2" key="2">
    <citation type="submission" date="2017-06" db="EMBL/GenBank/DDBJ databases">
        <title>The pomegranate genome and the genomics of punicalagin biosynthesis.</title>
        <authorList>
            <person name="Xu C."/>
        </authorList>
    </citation>
    <scope>NUCLEOTIDE SEQUENCE [LARGE SCALE GENOMIC DNA]</scope>
    <source>
        <tissue evidence="2">Fresh leaf</tissue>
    </source>
</reference>
<dbReference type="GO" id="GO:0010150">
    <property type="term" value="P:leaf senescence"/>
    <property type="evidence" value="ECO:0007669"/>
    <property type="project" value="UniProtKB-ARBA"/>
</dbReference>
<dbReference type="Pfam" id="PF04520">
    <property type="entry name" value="Senescence_reg"/>
    <property type="match status" value="1"/>
</dbReference>
<dbReference type="AlphaFoldDB" id="A0A218Y1D8"/>
<dbReference type="Proteomes" id="UP000233551">
    <property type="component" value="Unassembled WGS sequence"/>
</dbReference>
<name>A0A218Y1D8_PUNGR</name>